<dbReference type="Pfam" id="PF12821">
    <property type="entry name" value="ThrE_2"/>
    <property type="match status" value="1"/>
</dbReference>
<comment type="subcellular location">
    <subcellularLocation>
        <location evidence="1">Cell membrane</location>
        <topology evidence="1">Multi-pass membrane protein</topology>
    </subcellularLocation>
</comment>
<dbReference type="GO" id="GO:0015744">
    <property type="term" value="P:succinate transport"/>
    <property type="evidence" value="ECO:0007669"/>
    <property type="project" value="TreeGrafter"/>
</dbReference>
<comment type="caution">
    <text evidence="10">The sequence shown here is derived from an EMBL/GenBank/DDBJ whole genome shotgun (WGS) entry which is preliminary data.</text>
</comment>
<dbReference type="PANTHER" id="PTHR34390">
    <property type="entry name" value="UPF0442 PROTEIN YJJB-RELATED"/>
    <property type="match status" value="1"/>
</dbReference>
<evidence type="ECO:0000259" key="9">
    <source>
        <dbReference type="Pfam" id="PF12821"/>
    </source>
</evidence>
<evidence type="ECO:0000256" key="5">
    <source>
        <dbReference type="ARBA" id="ARBA00022989"/>
    </source>
</evidence>
<protein>
    <submittedName>
        <fullName evidence="10">Uncharacterized membrane protein YjjB (DUF3815 family)</fullName>
    </submittedName>
</protein>
<dbReference type="AlphaFoldDB" id="A0A419VU94"/>
<accession>A0A419VU94</accession>
<evidence type="ECO:0000256" key="6">
    <source>
        <dbReference type="ARBA" id="ARBA00023136"/>
    </source>
</evidence>
<evidence type="ECO:0000256" key="3">
    <source>
        <dbReference type="ARBA" id="ARBA00022519"/>
    </source>
</evidence>
<keyword evidence="11" id="KW-1185">Reference proteome</keyword>
<dbReference type="InterPro" id="IPR024528">
    <property type="entry name" value="ThrE_2"/>
</dbReference>
<sequence>MIVMEWLICFIATVAFGVIFNIPLRLLWWGGAAGVAAWIVYSTLPELGMSPVFAAAAAAFVAAFAAHWLAIWKKVPVTMFTIPGIIPLVPGGRAYSTMLAFVEENHIRGLEQGVQTFMQAGAIAAGLVFALSLFSIGKGVGQRYETEN</sequence>
<name>A0A419VU94_9BACL</name>
<dbReference type="RefSeq" id="WP_253076121.1">
    <property type="nucleotide sequence ID" value="NZ_RAPK01000001.1"/>
</dbReference>
<reference evidence="10 11" key="1">
    <citation type="submission" date="2018-09" db="EMBL/GenBank/DDBJ databases">
        <title>Genomic Encyclopedia of Archaeal and Bacterial Type Strains, Phase II (KMG-II): from individual species to whole genera.</title>
        <authorList>
            <person name="Goeker M."/>
        </authorList>
    </citation>
    <scope>NUCLEOTIDE SEQUENCE [LARGE SCALE GENOMIC DNA]</scope>
    <source>
        <strain evidence="10 11">DSM 17008</strain>
    </source>
</reference>
<feature type="transmembrane region" description="Helical" evidence="8">
    <location>
        <begin position="7"/>
        <end position="28"/>
    </location>
</feature>
<keyword evidence="4 8" id="KW-0812">Transmembrane</keyword>
<evidence type="ECO:0000256" key="4">
    <source>
        <dbReference type="ARBA" id="ARBA00022692"/>
    </source>
</evidence>
<evidence type="ECO:0000313" key="11">
    <source>
        <dbReference type="Proteomes" id="UP000285120"/>
    </source>
</evidence>
<proteinExistence type="inferred from homology"/>
<dbReference type="GO" id="GO:0005886">
    <property type="term" value="C:plasma membrane"/>
    <property type="evidence" value="ECO:0007669"/>
    <property type="project" value="UniProtKB-SubCell"/>
</dbReference>
<gene>
    <name evidence="10" type="ORF">ATL39_0015</name>
</gene>
<evidence type="ECO:0000256" key="7">
    <source>
        <dbReference type="ARBA" id="ARBA00034125"/>
    </source>
</evidence>
<feature type="domain" description="Threonine/Serine exporter ThrE" evidence="9">
    <location>
        <begin position="7"/>
        <end position="130"/>
    </location>
</feature>
<dbReference type="InterPro" id="IPR050539">
    <property type="entry name" value="ThrE_Dicarb/AminoAcid_Exp"/>
</dbReference>
<evidence type="ECO:0000256" key="8">
    <source>
        <dbReference type="SAM" id="Phobius"/>
    </source>
</evidence>
<keyword evidence="2" id="KW-1003">Cell membrane</keyword>
<feature type="transmembrane region" description="Helical" evidence="8">
    <location>
        <begin position="48"/>
        <end position="70"/>
    </location>
</feature>
<keyword evidence="3" id="KW-0997">Cell inner membrane</keyword>
<organism evidence="10 11">
    <name type="scientific">Sinobaca qinghaiensis</name>
    <dbReference type="NCBI Taxonomy" id="342944"/>
    <lineage>
        <taxon>Bacteria</taxon>
        <taxon>Bacillati</taxon>
        <taxon>Bacillota</taxon>
        <taxon>Bacilli</taxon>
        <taxon>Bacillales</taxon>
        <taxon>Sporolactobacillaceae</taxon>
        <taxon>Sinobaca</taxon>
    </lineage>
</organism>
<feature type="transmembrane region" description="Helical" evidence="8">
    <location>
        <begin position="116"/>
        <end position="136"/>
    </location>
</feature>
<keyword evidence="6 8" id="KW-0472">Membrane</keyword>
<dbReference type="Proteomes" id="UP000285120">
    <property type="component" value="Unassembled WGS sequence"/>
</dbReference>
<comment type="similarity">
    <text evidence="7">Belongs to the ThrE exporter (TC 2.A.79) family.</text>
</comment>
<evidence type="ECO:0000256" key="1">
    <source>
        <dbReference type="ARBA" id="ARBA00004651"/>
    </source>
</evidence>
<keyword evidence="5 8" id="KW-1133">Transmembrane helix</keyword>
<dbReference type="PANTHER" id="PTHR34390:SF1">
    <property type="entry name" value="SUCCINATE TRANSPORTER SUBUNIT YJJB-RELATED"/>
    <property type="match status" value="1"/>
</dbReference>
<evidence type="ECO:0000313" key="10">
    <source>
        <dbReference type="EMBL" id="RKD84147.1"/>
    </source>
</evidence>
<feature type="transmembrane region" description="Helical" evidence="8">
    <location>
        <begin position="77"/>
        <end position="96"/>
    </location>
</feature>
<dbReference type="EMBL" id="RAPK01000001">
    <property type="protein sequence ID" value="RKD84147.1"/>
    <property type="molecule type" value="Genomic_DNA"/>
</dbReference>
<evidence type="ECO:0000256" key="2">
    <source>
        <dbReference type="ARBA" id="ARBA00022475"/>
    </source>
</evidence>